<keyword evidence="1" id="KW-0472">Membrane</keyword>
<feature type="transmembrane region" description="Helical" evidence="1">
    <location>
        <begin position="13"/>
        <end position="33"/>
    </location>
</feature>
<dbReference type="EMBL" id="JAJAGQ010000021">
    <property type="protein sequence ID" value="KAJ8530984.1"/>
    <property type="molecule type" value="Genomic_DNA"/>
</dbReference>
<protein>
    <submittedName>
        <fullName evidence="2">Uncharacterized protein</fullName>
    </submittedName>
</protein>
<keyword evidence="1" id="KW-0812">Transmembrane</keyword>
<keyword evidence="1" id="KW-1133">Transmembrane helix</keyword>
<name>A0A9Q1LBT0_9SOLA</name>
<keyword evidence="3" id="KW-1185">Reference proteome</keyword>
<organism evidence="2 3">
    <name type="scientific">Anisodus acutangulus</name>
    <dbReference type="NCBI Taxonomy" id="402998"/>
    <lineage>
        <taxon>Eukaryota</taxon>
        <taxon>Viridiplantae</taxon>
        <taxon>Streptophyta</taxon>
        <taxon>Embryophyta</taxon>
        <taxon>Tracheophyta</taxon>
        <taxon>Spermatophyta</taxon>
        <taxon>Magnoliopsida</taxon>
        <taxon>eudicotyledons</taxon>
        <taxon>Gunneridae</taxon>
        <taxon>Pentapetalae</taxon>
        <taxon>asterids</taxon>
        <taxon>lamiids</taxon>
        <taxon>Solanales</taxon>
        <taxon>Solanaceae</taxon>
        <taxon>Solanoideae</taxon>
        <taxon>Hyoscyameae</taxon>
        <taxon>Anisodus</taxon>
    </lineage>
</organism>
<evidence type="ECO:0000313" key="2">
    <source>
        <dbReference type="EMBL" id="KAJ8530984.1"/>
    </source>
</evidence>
<reference evidence="3" key="1">
    <citation type="journal article" date="2023" name="Proc. Natl. Acad. Sci. U.S.A.">
        <title>Genomic and structural basis for evolution of tropane alkaloid biosynthesis.</title>
        <authorList>
            <person name="Wanga Y.-J."/>
            <person name="Taina T."/>
            <person name="Yua J.-Y."/>
            <person name="Lia J."/>
            <person name="Xua B."/>
            <person name="Chenc J."/>
            <person name="D'Auriad J.C."/>
            <person name="Huanga J.-P."/>
            <person name="Huanga S.-X."/>
        </authorList>
    </citation>
    <scope>NUCLEOTIDE SEQUENCE [LARGE SCALE GENOMIC DNA]</scope>
    <source>
        <strain evidence="3">cv. KIB-2019</strain>
    </source>
</reference>
<sequence length="100" mass="11493">MQKTKQIYFCPKISFWNVALSILVVSLISRLLFQWCRWCGNDETLIPLSLFCFLYLLSLLWTVATDPDSSHDFVSSAEESPVRSGSVCCCKINYQWLANC</sequence>
<feature type="transmembrane region" description="Helical" evidence="1">
    <location>
        <begin position="45"/>
        <end position="64"/>
    </location>
</feature>
<comment type="caution">
    <text evidence="2">The sequence shown here is derived from an EMBL/GenBank/DDBJ whole genome shotgun (WGS) entry which is preliminary data.</text>
</comment>
<evidence type="ECO:0000256" key="1">
    <source>
        <dbReference type="SAM" id="Phobius"/>
    </source>
</evidence>
<proteinExistence type="predicted"/>
<gene>
    <name evidence="2" type="ORF">K7X08_025715</name>
</gene>
<accession>A0A9Q1LBT0</accession>
<dbReference type="AlphaFoldDB" id="A0A9Q1LBT0"/>
<dbReference type="Proteomes" id="UP001152561">
    <property type="component" value="Unassembled WGS sequence"/>
</dbReference>
<evidence type="ECO:0000313" key="3">
    <source>
        <dbReference type="Proteomes" id="UP001152561"/>
    </source>
</evidence>